<evidence type="ECO:0000313" key="2">
    <source>
        <dbReference type="Proteomes" id="UP000832011"/>
    </source>
</evidence>
<organism evidence="1 2">
    <name type="scientific">Vitreoscilla massiliensis</name>
    <dbReference type="NCBI Taxonomy" id="1689272"/>
    <lineage>
        <taxon>Bacteria</taxon>
        <taxon>Pseudomonadati</taxon>
        <taxon>Pseudomonadota</taxon>
        <taxon>Betaproteobacteria</taxon>
        <taxon>Neisseriales</taxon>
        <taxon>Neisseriaceae</taxon>
        <taxon>Vitreoscilla</taxon>
    </lineage>
</organism>
<accession>A0ABY4E3G7</accession>
<name>A0ABY4E3G7_9NEIS</name>
<dbReference type="InterPro" id="IPR058702">
    <property type="entry name" value="MafI2-like"/>
</dbReference>
<dbReference type="Proteomes" id="UP000832011">
    <property type="component" value="Chromosome"/>
</dbReference>
<keyword evidence="2" id="KW-1185">Reference proteome</keyword>
<sequence length="112" mass="12232">MHGHTILLPLPNGLYRSISRALLGEVFAQVVAVAAAWTDAHDFTLRVYLDRAATDEDAAGLDILLTEISADFPLGYFRSSRAEIVTTTATVQHLDALSGFVCARSNKTRFTH</sequence>
<reference evidence="1 2" key="1">
    <citation type="journal article" date="2022" name="Res Sq">
        <title>Evolution of multicellular longitudinally dividing oral cavity symbionts (Neisseriaceae).</title>
        <authorList>
            <person name="Nyongesa S."/>
            <person name="Weber P."/>
            <person name="Bernet E."/>
            <person name="Pullido F."/>
            <person name="Nieckarz M."/>
            <person name="Delaby M."/>
            <person name="Nieves C."/>
            <person name="Viehboeck T."/>
            <person name="Krause N."/>
            <person name="Rivera-Millot A."/>
            <person name="Nakamura A."/>
            <person name="Vischer N."/>
            <person name="VanNieuwenhze M."/>
            <person name="Brun Y."/>
            <person name="Cava F."/>
            <person name="Bulgheresi S."/>
            <person name="Veyrier F."/>
        </authorList>
    </citation>
    <scope>NUCLEOTIDE SEQUENCE [LARGE SCALE GENOMIC DNA]</scope>
    <source>
        <strain evidence="1 2">SN4</strain>
    </source>
</reference>
<gene>
    <name evidence="1" type="ORF">LVJ82_10675</name>
</gene>
<dbReference type="Pfam" id="PF26541">
    <property type="entry name" value="MafI2"/>
    <property type="match status" value="1"/>
</dbReference>
<proteinExistence type="predicted"/>
<evidence type="ECO:0000313" key="1">
    <source>
        <dbReference type="EMBL" id="UOO87957.1"/>
    </source>
</evidence>
<dbReference type="EMBL" id="CP091511">
    <property type="protein sequence ID" value="UOO87957.1"/>
    <property type="molecule type" value="Genomic_DNA"/>
</dbReference>
<dbReference type="RefSeq" id="WP_058356604.1">
    <property type="nucleotide sequence ID" value="NZ_CABKVG010000009.1"/>
</dbReference>
<protein>
    <submittedName>
        <fullName evidence="1">Uncharacterized protein</fullName>
    </submittedName>
</protein>